<feature type="compositionally biased region" description="Basic and acidic residues" evidence="6">
    <location>
        <begin position="95"/>
        <end position="105"/>
    </location>
</feature>
<dbReference type="InterPro" id="IPR009012">
    <property type="entry name" value="GrpE_head"/>
</dbReference>
<sequence>MTDDTTGRVGSPEGEPTGPVIRDKRRIDPATGEVRQPAPDTPTPTSSDDRETPMSDPSDQHEPGDQQSGMPQDPFSAEESALHEAEVGAAEADAAAERAKADGEHPDTVLAAERLADLQRLQAEYVNYKRRVDRDKVLLKDLGAASVIEALMPVLDEIALARQHGDLGEGTPFASIADKLQQALGRFGLEAYGEPGDEFDPALHEALMHVQAELPEGATTTTVVQVLQPGYRQGDRVLRAARVSVADPQ</sequence>
<keyword evidence="3" id="KW-0963">Cytoplasm</keyword>
<dbReference type="PANTHER" id="PTHR21237:SF23">
    <property type="entry name" value="GRPE PROTEIN HOMOLOG, MITOCHONDRIAL"/>
    <property type="match status" value="1"/>
</dbReference>
<dbReference type="RefSeq" id="WP_239261236.1">
    <property type="nucleotide sequence ID" value="NZ_JAKRCV010000001.1"/>
</dbReference>
<dbReference type="SUPFAM" id="SSF51064">
    <property type="entry name" value="Head domain of nucleotide exchange factor GrpE"/>
    <property type="match status" value="1"/>
</dbReference>
<dbReference type="CDD" id="cd00446">
    <property type="entry name" value="GrpE"/>
    <property type="match status" value="1"/>
</dbReference>
<comment type="subunit">
    <text evidence="3">Homodimer.</text>
</comment>
<comment type="function">
    <text evidence="3">Participates actively in the response to hyperosmotic and heat shock by preventing the aggregation of stress-denatured proteins, in association with DnaK and GrpE. It is the nucleotide exchange factor for DnaK and may function as a thermosensor. Unfolded proteins bind initially to DnaJ; upon interaction with the DnaJ-bound protein, DnaK hydrolyzes its bound ATP, resulting in the formation of a stable complex. GrpE releases ADP from DnaK; ATP binding to DnaK triggers the release of the substrate protein, thus completing the reaction cycle. Several rounds of ATP-dependent interactions between DnaJ, DnaK and GrpE are required for fully efficient folding.</text>
</comment>
<evidence type="ECO:0000256" key="2">
    <source>
        <dbReference type="ARBA" id="ARBA00023186"/>
    </source>
</evidence>
<evidence type="ECO:0000256" key="1">
    <source>
        <dbReference type="ARBA" id="ARBA00009054"/>
    </source>
</evidence>
<keyword evidence="8" id="KW-1185">Reference proteome</keyword>
<feature type="coiled-coil region" evidence="5">
    <location>
        <begin position="111"/>
        <end position="138"/>
    </location>
</feature>
<dbReference type="PRINTS" id="PR00773">
    <property type="entry name" value="GRPEPROTEIN"/>
</dbReference>
<dbReference type="Gene3D" id="3.90.20.20">
    <property type="match status" value="1"/>
</dbReference>
<dbReference type="InterPro" id="IPR013805">
    <property type="entry name" value="GrpE_CC"/>
</dbReference>
<evidence type="ECO:0000313" key="8">
    <source>
        <dbReference type="Proteomes" id="UP001521931"/>
    </source>
</evidence>
<dbReference type="EMBL" id="JAKRCV010000001">
    <property type="protein sequence ID" value="MCG7320293.1"/>
    <property type="molecule type" value="Genomic_DNA"/>
</dbReference>
<protein>
    <recommendedName>
        <fullName evidence="3">Protein GrpE</fullName>
    </recommendedName>
    <alternativeName>
        <fullName evidence="3">HSP-70 cofactor</fullName>
    </alternativeName>
</protein>
<keyword evidence="2 3" id="KW-0143">Chaperone</keyword>
<organism evidence="7 8">
    <name type="scientific">Arsenicicoccus bolidensis</name>
    <dbReference type="NCBI Taxonomy" id="229480"/>
    <lineage>
        <taxon>Bacteria</taxon>
        <taxon>Bacillati</taxon>
        <taxon>Actinomycetota</taxon>
        <taxon>Actinomycetes</taxon>
        <taxon>Micrococcales</taxon>
        <taxon>Intrasporangiaceae</taxon>
        <taxon>Arsenicicoccus</taxon>
    </lineage>
</organism>
<dbReference type="Proteomes" id="UP001521931">
    <property type="component" value="Unassembled WGS sequence"/>
</dbReference>
<reference evidence="7 8" key="1">
    <citation type="submission" date="2022-02" db="EMBL/GenBank/DDBJ databases">
        <title>Uncovering new skin microbiome diversity through culturing and metagenomics.</title>
        <authorList>
            <person name="Conlan S."/>
            <person name="Deming C."/>
            <person name="Nisc Comparative Sequencing Program N."/>
            <person name="Segre J.A."/>
        </authorList>
    </citation>
    <scope>NUCLEOTIDE SEQUENCE [LARGE SCALE GENOMIC DNA]</scope>
    <source>
        <strain evidence="7 8">ACRQZ</strain>
    </source>
</reference>
<accession>A0ABS9PZN1</accession>
<keyword evidence="5" id="KW-0175">Coiled coil</keyword>
<evidence type="ECO:0000256" key="5">
    <source>
        <dbReference type="SAM" id="Coils"/>
    </source>
</evidence>
<gene>
    <name evidence="3 7" type="primary">grpE</name>
    <name evidence="7" type="ORF">MHL29_00035</name>
</gene>
<keyword evidence="3" id="KW-0346">Stress response</keyword>
<evidence type="ECO:0000256" key="4">
    <source>
        <dbReference type="RuleBase" id="RU004478"/>
    </source>
</evidence>
<dbReference type="InterPro" id="IPR000740">
    <property type="entry name" value="GrpE"/>
</dbReference>
<dbReference type="Gene3D" id="2.30.22.10">
    <property type="entry name" value="Head domain of nucleotide exchange factor GrpE"/>
    <property type="match status" value="1"/>
</dbReference>
<feature type="compositionally biased region" description="Basic and acidic residues" evidence="6">
    <location>
        <begin position="47"/>
        <end position="64"/>
    </location>
</feature>
<evidence type="ECO:0000313" key="7">
    <source>
        <dbReference type="EMBL" id="MCG7320293.1"/>
    </source>
</evidence>
<comment type="similarity">
    <text evidence="1 3 4">Belongs to the GrpE family.</text>
</comment>
<dbReference type="HAMAP" id="MF_01151">
    <property type="entry name" value="GrpE"/>
    <property type="match status" value="1"/>
</dbReference>
<comment type="caution">
    <text evidence="7">The sequence shown here is derived from an EMBL/GenBank/DDBJ whole genome shotgun (WGS) entry which is preliminary data.</text>
</comment>
<evidence type="ECO:0000256" key="3">
    <source>
        <dbReference type="HAMAP-Rule" id="MF_01151"/>
    </source>
</evidence>
<evidence type="ECO:0000256" key="6">
    <source>
        <dbReference type="SAM" id="MobiDB-lite"/>
    </source>
</evidence>
<dbReference type="SUPFAM" id="SSF58014">
    <property type="entry name" value="Coiled-coil domain of nucleotide exchange factor GrpE"/>
    <property type="match status" value="1"/>
</dbReference>
<comment type="subcellular location">
    <subcellularLocation>
        <location evidence="3">Cytoplasm</location>
    </subcellularLocation>
</comment>
<dbReference type="Pfam" id="PF01025">
    <property type="entry name" value="GrpE"/>
    <property type="match status" value="1"/>
</dbReference>
<feature type="region of interest" description="Disordered" evidence="6">
    <location>
        <begin position="1"/>
        <end position="105"/>
    </location>
</feature>
<dbReference type="PANTHER" id="PTHR21237">
    <property type="entry name" value="GRPE PROTEIN"/>
    <property type="match status" value="1"/>
</dbReference>
<proteinExistence type="inferred from homology"/>
<name>A0ABS9PZN1_9MICO</name>